<protein>
    <submittedName>
        <fullName evidence="1">Uncharacterized protein</fullName>
    </submittedName>
</protein>
<accession>A0AA36HC11</accession>
<dbReference type="Proteomes" id="UP001176961">
    <property type="component" value="Unassembled WGS sequence"/>
</dbReference>
<evidence type="ECO:0000313" key="2">
    <source>
        <dbReference type="Proteomes" id="UP001176961"/>
    </source>
</evidence>
<evidence type="ECO:0000313" key="1">
    <source>
        <dbReference type="EMBL" id="CAJ0607798.1"/>
    </source>
</evidence>
<dbReference type="AlphaFoldDB" id="A0AA36HC11"/>
<name>A0AA36HC11_CYLNA</name>
<dbReference type="EMBL" id="CATQJL010000316">
    <property type="protein sequence ID" value="CAJ0607798.1"/>
    <property type="molecule type" value="Genomic_DNA"/>
</dbReference>
<proteinExistence type="predicted"/>
<reference evidence="1" key="1">
    <citation type="submission" date="2023-07" db="EMBL/GenBank/DDBJ databases">
        <authorList>
            <consortium name="CYATHOMIX"/>
        </authorList>
    </citation>
    <scope>NUCLEOTIDE SEQUENCE</scope>
    <source>
        <strain evidence="1">N/A</strain>
    </source>
</reference>
<comment type="caution">
    <text evidence="1">The sequence shown here is derived from an EMBL/GenBank/DDBJ whole genome shotgun (WGS) entry which is preliminary data.</text>
</comment>
<gene>
    <name evidence="1" type="ORF">CYNAS_LOCUS19781</name>
</gene>
<organism evidence="1 2">
    <name type="scientific">Cylicocyclus nassatus</name>
    <name type="common">Nematode worm</name>
    <dbReference type="NCBI Taxonomy" id="53992"/>
    <lineage>
        <taxon>Eukaryota</taxon>
        <taxon>Metazoa</taxon>
        <taxon>Ecdysozoa</taxon>
        <taxon>Nematoda</taxon>
        <taxon>Chromadorea</taxon>
        <taxon>Rhabditida</taxon>
        <taxon>Rhabditina</taxon>
        <taxon>Rhabditomorpha</taxon>
        <taxon>Strongyloidea</taxon>
        <taxon>Strongylidae</taxon>
        <taxon>Cylicocyclus</taxon>
    </lineage>
</organism>
<keyword evidence="2" id="KW-1185">Reference proteome</keyword>
<sequence length="314" mass="36572">MVMVLVIGFMVSSLLHLFMRMLTNDSSPLLNFAFFSVAGFLKNSNFDPKGPFCSRILTCAWLLFTFLVTEHFGARLRSVLLLTHYRGAPFENLDEAMDAIEYQLGWKMFYNDTFYSPLSYCYVAQCTRLRKLYKRSLVLKYNVSLETVAENDHYFGFGSMLMVAAPHKWNVINDAKRILFIRDTVISPFHVSYAVSKDMSASLRQKLNMAIAKTIGGYSTLHSRYRRPYDKYVNKHFQQNANVLLLNQLVVLFRWTGKLLLFSLVCLLGEVAYFRYGQLLLRWFQKAQHRFGFRPAFEETRDNIELTHFSHLSA</sequence>